<keyword evidence="3" id="KW-0597">Phosphoprotein</keyword>
<keyword evidence="4" id="KW-0808">Transferase</keyword>
<gene>
    <name evidence="12" type="ORF">HYG87_01750</name>
</gene>
<dbReference type="EC" id="2.7.13.3" evidence="2"/>
<evidence type="ECO:0000259" key="10">
    <source>
        <dbReference type="PROSITE" id="PS50109"/>
    </source>
</evidence>
<dbReference type="Pfam" id="PF16927">
    <property type="entry name" value="HisKA_7TM"/>
    <property type="match status" value="1"/>
</dbReference>
<dbReference type="PANTHER" id="PTHR41523">
    <property type="entry name" value="TWO-COMPONENT SYSTEM SENSOR PROTEIN"/>
    <property type="match status" value="1"/>
</dbReference>
<feature type="domain" description="Histidine kinase" evidence="10">
    <location>
        <begin position="550"/>
        <end position="743"/>
    </location>
</feature>
<dbReference type="InterPro" id="IPR029016">
    <property type="entry name" value="GAF-like_dom_sf"/>
</dbReference>
<dbReference type="InterPro" id="IPR005467">
    <property type="entry name" value="His_kinase_dom"/>
</dbReference>
<dbReference type="InterPro" id="IPR036890">
    <property type="entry name" value="HATPase_C_sf"/>
</dbReference>
<dbReference type="InterPro" id="IPR000014">
    <property type="entry name" value="PAS"/>
</dbReference>
<dbReference type="SMART" id="SM00387">
    <property type="entry name" value="HATPase_c"/>
    <property type="match status" value="1"/>
</dbReference>
<keyword evidence="7" id="KW-0067">ATP-binding</keyword>
<dbReference type="Pfam" id="PF07568">
    <property type="entry name" value="HisKA_2"/>
    <property type="match status" value="1"/>
</dbReference>
<feature type="transmembrane region" description="Helical" evidence="9">
    <location>
        <begin position="175"/>
        <end position="196"/>
    </location>
</feature>
<dbReference type="PROSITE" id="PS50109">
    <property type="entry name" value="HIS_KIN"/>
    <property type="match status" value="1"/>
</dbReference>
<dbReference type="SUPFAM" id="SSF55874">
    <property type="entry name" value="ATPase domain of HSP90 chaperone/DNA topoisomerase II/histidine kinase"/>
    <property type="match status" value="1"/>
</dbReference>
<accession>A0A8T8K3T5</accession>
<dbReference type="SUPFAM" id="SSF55785">
    <property type="entry name" value="PYP-like sensor domain (PAS domain)"/>
    <property type="match status" value="1"/>
</dbReference>
<dbReference type="PROSITE" id="PS50112">
    <property type="entry name" value="PAS"/>
    <property type="match status" value="1"/>
</dbReference>
<dbReference type="GO" id="GO:0005524">
    <property type="term" value="F:ATP binding"/>
    <property type="evidence" value="ECO:0007669"/>
    <property type="project" value="UniProtKB-KW"/>
</dbReference>
<name>A0A8T8K3T5_9EURY</name>
<dbReference type="PANTHER" id="PTHR41523:SF8">
    <property type="entry name" value="ETHYLENE RESPONSE SENSOR PROTEIN"/>
    <property type="match status" value="1"/>
</dbReference>
<dbReference type="KEGG" id="meme:HYG87_01750"/>
<protein>
    <recommendedName>
        <fullName evidence="2">histidine kinase</fullName>
        <ecNumber evidence="2">2.7.13.3</ecNumber>
    </recommendedName>
</protein>
<evidence type="ECO:0000256" key="2">
    <source>
        <dbReference type="ARBA" id="ARBA00012438"/>
    </source>
</evidence>
<feature type="coiled-coil region" evidence="8">
    <location>
        <begin position="360"/>
        <end position="387"/>
    </location>
</feature>
<dbReference type="InterPro" id="IPR011495">
    <property type="entry name" value="Sig_transdc_His_kin_sub2_dim/P"/>
</dbReference>
<dbReference type="Pfam" id="PF13426">
    <property type="entry name" value="PAS_9"/>
    <property type="match status" value="1"/>
</dbReference>
<evidence type="ECO:0000256" key="9">
    <source>
        <dbReference type="SAM" id="Phobius"/>
    </source>
</evidence>
<proteinExistence type="predicted"/>
<organism evidence="12 13">
    <name type="scientific">Methanobacterium alkalithermotolerans</name>
    <dbReference type="NCBI Taxonomy" id="2731220"/>
    <lineage>
        <taxon>Archaea</taxon>
        <taxon>Methanobacteriati</taxon>
        <taxon>Methanobacteriota</taxon>
        <taxon>Methanomada group</taxon>
        <taxon>Methanobacteria</taxon>
        <taxon>Methanobacteriales</taxon>
        <taxon>Methanobacteriaceae</taxon>
        <taxon>Methanobacterium</taxon>
    </lineage>
</organism>
<feature type="transmembrane region" description="Helical" evidence="9">
    <location>
        <begin position="98"/>
        <end position="120"/>
    </location>
</feature>
<dbReference type="Proteomes" id="UP000681041">
    <property type="component" value="Chromosome"/>
</dbReference>
<dbReference type="OrthoDB" id="8127at2157"/>
<dbReference type="InterPro" id="IPR003594">
    <property type="entry name" value="HATPase_dom"/>
</dbReference>
<dbReference type="InterPro" id="IPR031621">
    <property type="entry name" value="HisKA_7TM"/>
</dbReference>
<keyword evidence="9" id="KW-0812">Transmembrane</keyword>
<keyword evidence="9" id="KW-0472">Membrane</keyword>
<feature type="transmembrane region" description="Helical" evidence="9">
    <location>
        <begin position="67"/>
        <end position="86"/>
    </location>
</feature>
<feature type="transmembrane region" description="Helical" evidence="9">
    <location>
        <begin position="35"/>
        <end position="55"/>
    </location>
</feature>
<comment type="catalytic activity">
    <reaction evidence="1">
        <text>ATP + protein L-histidine = ADP + protein N-phospho-L-histidine.</text>
        <dbReference type="EC" id="2.7.13.3"/>
    </reaction>
</comment>
<dbReference type="EMBL" id="CP058560">
    <property type="protein sequence ID" value="QUH22579.1"/>
    <property type="molecule type" value="Genomic_DNA"/>
</dbReference>
<evidence type="ECO:0000256" key="7">
    <source>
        <dbReference type="ARBA" id="ARBA00022840"/>
    </source>
</evidence>
<evidence type="ECO:0000256" key="4">
    <source>
        <dbReference type="ARBA" id="ARBA00022679"/>
    </source>
</evidence>
<dbReference type="Pfam" id="PF13185">
    <property type="entry name" value="GAF_2"/>
    <property type="match status" value="1"/>
</dbReference>
<dbReference type="RefSeq" id="WP_211533523.1">
    <property type="nucleotide sequence ID" value="NZ_CP058560.1"/>
</dbReference>
<evidence type="ECO:0000256" key="1">
    <source>
        <dbReference type="ARBA" id="ARBA00000085"/>
    </source>
</evidence>
<dbReference type="Gene3D" id="3.30.450.40">
    <property type="match status" value="1"/>
</dbReference>
<evidence type="ECO:0000256" key="8">
    <source>
        <dbReference type="SAM" id="Coils"/>
    </source>
</evidence>
<dbReference type="InterPro" id="IPR003018">
    <property type="entry name" value="GAF"/>
</dbReference>
<dbReference type="GeneID" id="64819448"/>
<keyword evidence="9" id="KW-1133">Transmembrane helix</keyword>
<dbReference type="SMART" id="SM00065">
    <property type="entry name" value="GAF"/>
    <property type="match status" value="1"/>
</dbReference>
<feature type="transmembrane region" description="Helical" evidence="9">
    <location>
        <begin position="6"/>
        <end position="23"/>
    </location>
</feature>
<dbReference type="SUPFAM" id="SSF55781">
    <property type="entry name" value="GAF domain-like"/>
    <property type="match status" value="1"/>
</dbReference>
<dbReference type="CDD" id="cd00130">
    <property type="entry name" value="PAS"/>
    <property type="match status" value="1"/>
</dbReference>
<feature type="transmembrane region" description="Helical" evidence="9">
    <location>
        <begin position="140"/>
        <end position="163"/>
    </location>
</feature>
<reference evidence="12" key="1">
    <citation type="submission" date="2020-07" db="EMBL/GenBank/DDBJ databases">
        <title>Methanobacterium. sp. MethCan genome.</title>
        <authorList>
            <person name="Postec A."/>
            <person name="Quemeneur M."/>
        </authorList>
    </citation>
    <scope>NUCLEOTIDE SEQUENCE</scope>
    <source>
        <strain evidence="12">MethCAN</strain>
    </source>
</reference>
<keyword evidence="5" id="KW-0547">Nucleotide-binding</keyword>
<dbReference type="AlphaFoldDB" id="A0A8T8K3T5"/>
<dbReference type="Gene3D" id="3.30.450.20">
    <property type="entry name" value="PAS domain"/>
    <property type="match status" value="1"/>
</dbReference>
<keyword evidence="6" id="KW-0418">Kinase</keyword>
<evidence type="ECO:0000256" key="3">
    <source>
        <dbReference type="ARBA" id="ARBA00022553"/>
    </source>
</evidence>
<feature type="domain" description="PAS" evidence="11">
    <location>
        <begin position="240"/>
        <end position="278"/>
    </location>
</feature>
<evidence type="ECO:0000259" key="11">
    <source>
        <dbReference type="PROSITE" id="PS50112"/>
    </source>
</evidence>
<dbReference type="Gene3D" id="3.30.565.10">
    <property type="entry name" value="Histidine kinase-like ATPase, C-terminal domain"/>
    <property type="match status" value="1"/>
</dbReference>
<dbReference type="GO" id="GO:0004673">
    <property type="term" value="F:protein histidine kinase activity"/>
    <property type="evidence" value="ECO:0007669"/>
    <property type="project" value="UniProtKB-EC"/>
</dbReference>
<evidence type="ECO:0000256" key="5">
    <source>
        <dbReference type="ARBA" id="ARBA00022741"/>
    </source>
</evidence>
<dbReference type="NCBIfam" id="TIGR00229">
    <property type="entry name" value="sensory_box"/>
    <property type="match status" value="1"/>
</dbReference>
<dbReference type="Pfam" id="PF02518">
    <property type="entry name" value="HATPase_c"/>
    <property type="match status" value="1"/>
</dbReference>
<dbReference type="InterPro" id="IPR035965">
    <property type="entry name" value="PAS-like_dom_sf"/>
</dbReference>
<keyword evidence="8" id="KW-0175">Coiled coil</keyword>
<keyword evidence="13" id="KW-1185">Reference proteome</keyword>
<feature type="transmembrane region" description="Helical" evidence="9">
    <location>
        <begin position="202"/>
        <end position="223"/>
    </location>
</feature>
<evidence type="ECO:0000256" key="6">
    <source>
        <dbReference type="ARBA" id="ARBA00022777"/>
    </source>
</evidence>
<sequence>MNLYSFLSLIVFIIYVIMGFYALKLDKKSPLNQAFFIVSMAMALWSLAFTFFFMAPDKESAWFFYKLSSWGRSTHPALLLIFSLILTRRYRIWKNKFIIFLLLVPALIFVWQTYTGPFITGDLILLNGVWYEDLLNNSPWWTAYSFYFVGYNLVSLFLVWEWGQSAAIDREKKQSHFIFYSALLVLFLALFTNAILPSLAIYSVPAVGNILGMGVIIAIWYSITHYQLMQIDPSMAGEIIMDKITDMVILLDPEGNISRVNPRLEMLLGFSQYSLRGRHYSTFIQNQVEQKVLGNKIDFLKLQHDKRSRDYPLNQKIELHYPTRKGDTIPVEALISLITSEDEIAGFALVAQDQRQTIKLKQEIQEKLKAQENVKRHLKALQSLNELIVSMNQIITPQELLAKTLDSSLDLLEFQKGGVYLIEGDDLKLKIHKNFDDDMLKANSNFKVDKKPFASLLTEGSCFISNCYLEINPEKARRWKVNSLAAVPLKSKEEILGMLVVFGEDKHPFLEMDKNILESIGRETGASLSRIKAEEEIISALKDKEVLLTEIHHRVKNNMQIISSLLNLQTIFTSDENIRQVIRESQGRVRSMALVHEHIYQKHTLSQVDLASYMEGLLTELIRGYQSPKREIVLDLDVEKIDLNLDTIIPLGLILNELVTNSLKYAFKDRLRGLLSVKIKKTDEGYCMEVKDDGVGLPPEIDIENTTTLGLMLVQNLSQQIEGVVQLVPDEGAYFKILFQEIYYKDRF</sequence>
<evidence type="ECO:0000313" key="13">
    <source>
        <dbReference type="Proteomes" id="UP000681041"/>
    </source>
</evidence>
<evidence type="ECO:0000313" key="12">
    <source>
        <dbReference type="EMBL" id="QUH22579.1"/>
    </source>
</evidence>